<evidence type="ECO:0000259" key="37">
    <source>
        <dbReference type="PROSITE" id="PS50878"/>
    </source>
</evidence>
<dbReference type="InterPro" id="IPR036397">
    <property type="entry name" value="RNaseH_sf"/>
</dbReference>
<keyword evidence="16" id="KW-0863">Zinc-finger</keyword>
<keyword evidence="15" id="KW-0255">Endonuclease</keyword>
<comment type="function">
    <text evidence="30">Reverse transcriptase/ribonuclease H (RT) is a multifunctional enzyme that catalyzes the conversion of the retro-elements RNA genome into dsDNA within the VLP. The enzyme displays a DNA polymerase activity that can copy either DNA or RNA templates, and a ribonuclease H (RNase H) activity that cleaves the RNA strand of RNA-DNA heteroduplexes during plus-strand synthesis and hydrolyzes RNA primers. The conversion leads to a linear dsDNA copy of the retrotransposon that includes long terminal repeats (LTRs) at both ends.</text>
</comment>
<dbReference type="InterPro" id="IPR041577">
    <property type="entry name" value="RT_RNaseH_2"/>
</dbReference>
<sequence length="1233" mass="140987">MDVLTEGKLVRIITRYVMKEEPKDYVTAVVKLITCIRIVQKVVKPTQTIKDLKRRGLTNTKAFPQTDRSAVQLCPIIEKSIPEIGKTSIVKATTNNTAIHVLLDTGSPTSFINHRLITKLDLEVYKAPKFSFKGVVSEESANTTEAVEVPLKIDNKTFTIQAYVTEYIGHDVIIGYPTLQRFPELFDSVSTDVPVYSIISTEEVPRTINKDIYWVNTVINTSTNSSFEKLPHWLAEKYKDTVRDDLPARDKNSNPIVFHEIELISGMKTPKSQPYRVTPKVEEEINKIVTDLIDKQFIISSKSPFSSPIVMVKKKDGTYRLCVDYRTLNKATVKDPFPLPRTESALAKIGAASIFTTLDLHSGYHQIPMKREDRYKTAFVTPSGKYEYTVMPFGLVNAPSTFSRYMADLFREMKFVNVYLDDILIFSSSETEHWKHIDLVLQKLKNEQLIVKKPKCSFAEKEVEYLGYIISEHKIKPVQSKCEAISKFPTPNNVKAAQRFLGMINYYRRFIPHCSTIAKPIQDYINEESTWLQPQTDAMNELKTILTNHPILVPFQPNGNYRLTTDASKYGIGAVLEEVTPTGNVLGVVGYYSQSLKGAQQNYPAGELELLGIVQALDHFKYLLHGIHFSLRTDHVSLLSLRNETEPAPRVQRHLDKLADYDFELSYIPGPENVVADALSRVGYNGDRPKEIVRSIAAIDGIVHIDPTTWFLDWCADPLAGAALEALGVNADIDINSGDASAFKKYRKKFKLSTKYSELFSFKNDVLRYREQVVVPKRRRFELLRVYHDHGIHGGHFGENVTFTKLRAEYFWPKMYHDIKSHIKYCTHCQMMKAHRLKNQGLLTPLDVPKGRWIDIAMDFATGLPPAFGGENMIMVVVDRFTKRAHFIAAQTPLHSSDVLNLMFRYIFAYHGFPKTITSDRDVRFTSNIYREFTERLGIKLTMSSSNHPQTDGQSERVIQILNRLLRTYAFSDHRRWAWLLPQVEFVYNSTPNRTLGMSPFEADLGYVPNAPLLKTDGELDARHTGGVEWTRRVKAITMRIQDALTEAQAEMEVEQNRKRRPLIFEKGEFALVHRNAYFHAGKYKKIQPLFVGPFKVVKKIHDNAYELDLPTHVKTHRVINVHHLKKFVSRPDKYPKEAPITEEEILERANEVTGLVGISEDKKTYYCTMEDVDPTISVPLTEEQYNKIPLWTRTSIWKNFKQLYLDEHPDEEGEDVVGKDGTKASLSSATTV</sequence>
<dbReference type="InterPro" id="IPR043502">
    <property type="entry name" value="DNA/RNA_pol_sf"/>
</dbReference>
<keyword evidence="26" id="KW-0238">DNA-binding</keyword>
<evidence type="ECO:0000313" key="40">
    <source>
        <dbReference type="Proteomes" id="UP000000267"/>
    </source>
</evidence>
<evidence type="ECO:0000259" key="38">
    <source>
        <dbReference type="PROSITE" id="PS50994"/>
    </source>
</evidence>
<dbReference type="HOGENOM" id="CLU_000384_38_1_1"/>
<dbReference type="InterPro" id="IPR024650">
    <property type="entry name" value="Peptidase_A2B"/>
</dbReference>
<dbReference type="CDD" id="cd01647">
    <property type="entry name" value="RT_LTR"/>
    <property type="match status" value="1"/>
</dbReference>
<dbReference type="CDD" id="cd00303">
    <property type="entry name" value="retropepsin_like"/>
    <property type="match status" value="1"/>
</dbReference>
<evidence type="ECO:0000256" key="18">
    <source>
        <dbReference type="ARBA" id="ARBA00022833"/>
    </source>
</evidence>
<evidence type="ECO:0000256" key="28">
    <source>
        <dbReference type="ARBA" id="ARBA00023242"/>
    </source>
</evidence>
<evidence type="ECO:0000256" key="29">
    <source>
        <dbReference type="ARBA" id="ARBA00023268"/>
    </source>
</evidence>
<evidence type="ECO:0000256" key="4">
    <source>
        <dbReference type="ARBA" id="ARBA00004496"/>
    </source>
</evidence>
<keyword evidence="12" id="KW-0547">Nucleotide-binding</keyword>
<evidence type="ECO:0000256" key="2">
    <source>
        <dbReference type="ARBA" id="ARBA00002180"/>
    </source>
</evidence>
<feature type="domain" description="Integrase catalytic" evidence="38">
    <location>
        <begin position="845"/>
        <end position="1008"/>
    </location>
</feature>
<dbReference type="eggNOG" id="KOG0017">
    <property type="taxonomic scope" value="Eukaryota"/>
</dbReference>
<dbReference type="GO" id="GO:0004523">
    <property type="term" value="F:RNA-DNA hybrid ribonuclease activity"/>
    <property type="evidence" value="ECO:0007669"/>
    <property type="project" value="UniProtKB-EC"/>
</dbReference>
<keyword evidence="6" id="KW-1188">Viral release from host cell</keyword>
<dbReference type="GO" id="GO:0006508">
    <property type="term" value="P:proteolysis"/>
    <property type="evidence" value="ECO:0007669"/>
    <property type="project" value="UniProtKB-KW"/>
</dbReference>
<dbReference type="Gene3D" id="2.40.70.10">
    <property type="entry name" value="Acid Proteases"/>
    <property type="match status" value="1"/>
</dbReference>
<dbReference type="Gene3D" id="3.10.10.10">
    <property type="entry name" value="HIV Type 1 Reverse Transcriptase, subunit A, domain 1"/>
    <property type="match status" value="1"/>
</dbReference>
<keyword evidence="22" id="KW-0229">DNA integration</keyword>
<dbReference type="PANTHER" id="PTHR37984">
    <property type="entry name" value="PROTEIN CBG26694"/>
    <property type="match status" value="1"/>
</dbReference>
<evidence type="ECO:0000256" key="32">
    <source>
        <dbReference type="ARBA" id="ARBA00055265"/>
    </source>
</evidence>
<dbReference type="InterPro" id="IPR043128">
    <property type="entry name" value="Rev_trsase/Diguanyl_cyclase"/>
</dbReference>
<keyword evidence="13" id="KW-0064">Aspartyl protease</keyword>
<evidence type="ECO:0000256" key="16">
    <source>
        <dbReference type="ARBA" id="ARBA00022771"/>
    </source>
</evidence>
<evidence type="ECO:0000256" key="12">
    <source>
        <dbReference type="ARBA" id="ARBA00022741"/>
    </source>
</evidence>
<dbReference type="Pfam" id="PF12384">
    <property type="entry name" value="Peptidase_A2B"/>
    <property type="match status" value="1"/>
</dbReference>
<evidence type="ECO:0000256" key="9">
    <source>
        <dbReference type="ARBA" id="ARBA00022695"/>
    </source>
</evidence>
<dbReference type="FunCoup" id="A7TGN7">
    <property type="interactions" value="36"/>
</dbReference>
<dbReference type="GO" id="GO:0005737">
    <property type="term" value="C:cytoplasm"/>
    <property type="evidence" value="ECO:0007669"/>
    <property type="project" value="UniProtKB-SubCell"/>
</dbReference>
<dbReference type="RefSeq" id="XP_001646502.1">
    <property type="nucleotide sequence ID" value="XM_001646452.1"/>
</dbReference>
<dbReference type="InterPro" id="IPR021109">
    <property type="entry name" value="Peptidase_aspartic_dom_sf"/>
</dbReference>
<dbReference type="GO" id="GO:0015074">
    <property type="term" value="P:DNA integration"/>
    <property type="evidence" value="ECO:0007669"/>
    <property type="project" value="UniProtKB-KW"/>
</dbReference>
<dbReference type="SUPFAM" id="SSF53098">
    <property type="entry name" value="Ribonuclease H-like"/>
    <property type="match status" value="1"/>
</dbReference>
<evidence type="ECO:0000256" key="11">
    <source>
        <dbReference type="ARBA" id="ARBA00022723"/>
    </source>
</evidence>
<evidence type="ECO:0000256" key="23">
    <source>
        <dbReference type="ARBA" id="ARBA00022918"/>
    </source>
</evidence>
<organism evidence="40">
    <name type="scientific">Vanderwaltozyma polyspora (strain ATCC 22028 / DSM 70294 / BCRC 21397 / CBS 2163 / NBRC 10782 / NRRL Y-8283 / UCD 57-17)</name>
    <name type="common">Kluyveromyces polysporus</name>
    <dbReference type="NCBI Taxonomy" id="436907"/>
    <lineage>
        <taxon>Eukaryota</taxon>
        <taxon>Fungi</taxon>
        <taxon>Dikarya</taxon>
        <taxon>Ascomycota</taxon>
        <taxon>Saccharomycotina</taxon>
        <taxon>Saccharomycetes</taxon>
        <taxon>Saccharomycetales</taxon>
        <taxon>Saccharomycetaceae</taxon>
        <taxon>Vanderwaltozyma</taxon>
    </lineage>
</organism>
<comment type="catalytic activity">
    <reaction evidence="1">
        <text>Endonucleolytic cleavage to 5'-phosphomonoester.</text>
        <dbReference type="EC" id="3.1.26.4"/>
    </reaction>
</comment>
<evidence type="ECO:0000256" key="13">
    <source>
        <dbReference type="ARBA" id="ARBA00022750"/>
    </source>
</evidence>
<evidence type="ECO:0000256" key="3">
    <source>
        <dbReference type="ARBA" id="ARBA00004123"/>
    </source>
</evidence>
<dbReference type="InterPro" id="IPR012337">
    <property type="entry name" value="RNaseH-like_sf"/>
</dbReference>
<comment type="function">
    <text evidence="2">The aspartyl protease (PR) mediates the proteolytic cleavages of the Gag and Gag-Pol polyproteins after assembly of the VLP.</text>
</comment>
<keyword evidence="40" id="KW-1185">Reference proteome</keyword>
<protein>
    <recommendedName>
        <fullName evidence="35">Gag3-Pol3</fullName>
    </recommendedName>
</protein>
<keyword evidence="17" id="KW-0378">Hydrolase</keyword>
<evidence type="ECO:0000256" key="24">
    <source>
        <dbReference type="ARBA" id="ARBA00022932"/>
    </source>
</evidence>
<dbReference type="PROSITE" id="PS00141">
    <property type="entry name" value="ASP_PROTEASE"/>
    <property type="match status" value="1"/>
</dbReference>
<dbReference type="Pfam" id="PF00078">
    <property type="entry name" value="RVT_1"/>
    <property type="match status" value="1"/>
</dbReference>
<dbReference type="GeneID" id="5546945"/>
<keyword evidence="27" id="KW-0233">DNA recombination</keyword>
<dbReference type="PhylomeDB" id="A7TGN7"/>
<evidence type="ECO:0000256" key="15">
    <source>
        <dbReference type="ARBA" id="ARBA00022759"/>
    </source>
</evidence>
<evidence type="ECO:0000256" key="33">
    <source>
        <dbReference type="ARBA" id="ARBA00055383"/>
    </source>
</evidence>
<evidence type="ECO:0000256" key="14">
    <source>
        <dbReference type="ARBA" id="ARBA00022758"/>
    </source>
</evidence>
<evidence type="ECO:0000256" key="35">
    <source>
        <dbReference type="ARBA" id="ARBA00082890"/>
    </source>
</evidence>
<dbReference type="AlphaFoldDB" id="A7TGN7"/>
<proteinExistence type="predicted"/>
<evidence type="ECO:0000256" key="25">
    <source>
        <dbReference type="ARBA" id="ARBA00023113"/>
    </source>
</evidence>
<evidence type="ECO:0000256" key="27">
    <source>
        <dbReference type="ARBA" id="ARBA00023172"/>
    </source>
</evidence>
<evidence type="ECO:0000256" key="36">
    <source>
        <dbReference type="SAM" id="MobiDB-lite"/>
    </source>
</evidence>
<dbReference type="GO" id="GO:0003887">
    <property type="term" value="F:DNA-directed DNA polymerase activity"/>
    <property type="evidence" value="ECO:0007669"/>
    <property type="project" value="UniProtKB-KW"/>
</dbReference>
<evidence type="ECO:0000256" key="26">
    <source>
        <dbReference type="ARBA" id="ARBA00023125"/>
    </source>
</evidence>
<dbReference type="PROSITE" id="PS50878">
    <property type="entry name" value="RT_POL"/>
    <property type="match status" value="1"/>
</dbReference>
<evidence type="ECO:0000256" key="21">
    <source>
        <dbReference type="ARBA" id="ARBA00022884"/>
    </source>
</evidence>
<dbReference type="GO" id="GO:0003677">
    <property type="term" value="F:DNA binding"/>
    <property type="evidence" value="ECO:0007669"/>
    <property type="project" value="UniProtKB-KW"/>
</dbReference>
<keyword evidence="24" id="KW-0239">DNA-directed DNA polymerase</keyword>
<dbReference type="SUPFAM" id="SSF50630">
    <property type="entry name" value="Acid proteases"/>
    <property type="match status" value="1"/>
</dbReference>
<dbReference type="GO" id="GO:0005524">
    <property type="term" value="F:ATP binding"/>
    <property type="evidence" value="ECO:0007669"/>
    <property type="project" value="UniProtKB-KW"/>
</dbReference>
<dbReference type="FunFam" id="3.10.10.10:FF:000007">
    <property type="entry name" value="Retrovirus-related Pol polyprotein from transposon 17.6-like Protein"/>
    <property type="match status" value="1"/>
</dbReference>
<keyword evidence="8" id="KW-0808">Transferase</keyword>
<comment type="function">
    <text evidence="32">Nucleocapsid protein p11 (NC) forms the nucleocore that coats the retro-elements dimeric RNA. Binds these RNAs through its zinc fingers. Promotes primer tRNA(i)-Met annealing to the multipartite primer-binding site (PBS), dimerization of Ty3 RNA and initiation of reverse transcription.</text>
</comment>
<dbReference type="OMA" id="INEESTW"/>
<evidence type="ECO:0000256" key="5">
    <source>
        <dbReference type="ARBA" id="ARBA00022490"/>
    </source>
</evidence>
<dbReference type="GO" id="GO:0006310">
    <property type="term" value="P:DNA recombination"/>
    <property type="evidence" value="ECO:0007669"/>
    <property type="project" value="UniProtKB-KW"/>
</dbReference>
<keyword evidence="19" id="KW-0067">ATP-binding</keyword>
<dbReference type="GO" id="GO:0005634">
    <property type="term" value="C:nucleus"/>
    <property type="evidence" value="ECO:0007669"/>
    <property type="project" value="UniProtKB-SubCell"/>
</dbReference>
<evidence type="ECO:0000256" key="6">
    <source>
        <dbReference type="ARBA" id="ARBA00022612"/>
    </source>
</evidence>
<comment type="function">
    <text evidence="33">Capsid protein (CA) is the structural component of the virus-like particle (VLP), forming the shell that encapsulates the genomic RNA-nucleocapsid complex.</text>
</comment>
<evidence type="ECO:0000256" key="30">
    <source>
        <dbReference type="ARBA" id="ARBA00025590"/>
    </source>
</evidence>
<reference evidence="39 40" key="1">
    <citation type="journal article" date="2007" name="Proc. Natl. Acad. Sci. U.S.A.">
        <title>Independent sorting-out of thousands of duplicated gene pairs in two yeast species descended from a whole-genome duplication.</title>
        <authorList>
            <person name="Scannell D.R."/>
            <person name="Frank A.C."/>
            <person name="Conant G.C."/>
            <person name="Byrne K.P."/>
            <person name="Woolfit M."/>
            <person name="Wolfe K.H."/>
        </authorList>
    </citation>
    <scope>NUCLEOTIDE SEQUENCE [LARGE SCALE GENOMIC DNA]</scope>
    <source>
        <strain evidence="40">ATCC 22028 / DSM 70294 / BCRC 21397 / CBS 2163 / NBRC 10782 / NRRL Y-8283 / UCD 57-17</strain>
    </source>
</reference>
<comment type="subunit">
    <text evidence="34">The protease is a homodimer, whose active site consists of two apposed aspartic acid residues.</text>
</comment>
<dbReference type="Gene3D" id="3.30.70.270">
    <property type="match status" value="2"/>
</dbReference>
<dbReference type="EMBL" id="DS480387">
    <property type="protein sequence ID" value="EDO18644.1"/>
    <property type="molecule type" value="Genomic_DNA"/>
</dbReference>
<evidence type="ECO:0000256" key="19">
    <source>
        <dbReference type="ARBA" id="ARBA00022840"/>
    </source>
</evidence>
<dbReference type="GO" id="GO:0008270">
    <property type="term" value="F:zinc ion binding"/>
    <property type="evidence" value="ECO:0007669"/>
    <property type="project" value="UniProtKB-KW"/>
</dbReference>
<keyword evidence="7" id="KW-0645">Protease</keyword>
<evidence type="ECO:0000313" key="39">
    <source>
        <dbReference type="EMBL" id="EDO18644.1"/>
    </source>
</evidence>
<keyword evidence="18" id="KW-0862">Zinc</keyword>
<keyword evidence="10" id="KW-0540">Nuclease</keyword>
<evidence type="ECO:0000256" key="31">
    <source>
        <dbReference type="ARBA" id="ARBA00025615"/>
    </source>
</evidence>
<evidence type="ECO:0000256" key="8">
    <source>
        <dbReference type="ARBA" id="ARBA00022679"/>
    </source>
</evidence>
<dbReference type="FunFam" id="1.10.340.70:FF:000001">
    <property type="entry name" value="Retrovirus-related Pol polyprotein from transposon gypsy-like Protein"/>
    <property type="match status" value="1"/>
</dbReference>
<evidence type="ECO:0000256" key="20">
    <source>
        <dbReference type="ARBA" id="ARBA00022842"/>
    </source>
</evidence>
<dbReference type="InterPro" id="IPR000477">
    <property type="entry name" value="RT_dom"/>
</dbReference>
<dbReference type="Gene3D" id="1.10.340.70">
    <property type="match status" value="1"/>
</dbReference>
<keyword evidence="14" id="KW-0688">Ribosomal frameshifting</keyword>
<dbReference type="PANTHER" id="PTHR37984:SF5">
    <property type="entry name" value="PROTEIN NYNRIN-LIKE"/>
    <property type="match status" value="1"/>
</dbReference>
<dbReference type="OrthoDB" id="4488294at2759"/>
<evidence type="ECO:0000256" key="1">
    <source>
        <dbReference type="ARBA" id="ARBA00000077"/>
    </source>
</evidence>
<gene>
    <name evidence="39" type="ORF">Kpol_1048p75</name>
</gene>
<keyword evidence="29" id="KW-0511">Multifunctional enzyme</keyword>
<evidence type="ECO:0000256" key="34">
    <source>
        <dbReference type="ARBA" id="ARBA00063849"/>
    </source>
</evidence>
<dbReference type="InterPro" id="IPR056924">
    <property type="entry name" value="SH3_Tf2-1"/>
</dbReference>
<evidence type="ECO:0000256" key="17">
    <source>
        <dbReference type="ARBA" id="ARBA00022801"/>
    </source>
</evidence>
<keyword evidence="5" id="KW-0963">Cytoplasm</keyword>
<dbReference type="Pfam" id="PF00665">
    <property type="entry name" value="rve"/>
    <property type="match status" value="1"/>
</dbReference>
<comment type="function">
    <text evidence="31">Integrase (IN) targets the VLP to the nucleus, where a subparticle preintegration complex (PIC) containing at least integrase and the newly synthesized dsDNA copy of the retrotransposon must transit the nuclear membrane. Once in the nucleus, integrase performs the integration of the dsDNA into the host genome.</text>
</comment>
<dbReference type="KEGG" id="vpo:Kpol_1048p75"/>
<keyword evidence="23" id="KW-0695">RNA-directed DNA polymerase</keyword>
<dbReference type="InParanoid" id="A7TGN7"/>
<dbReference type="InterPro" id="IPR050951">
    <property type="entry name" value="Retrovirus_Pol_polyprotein"/>
</dbReference>
<name>A7TGN7_VANPO</name>
<keyword evidence="11" id="KW-0479">Metal-binding</keyword>
<dbReference type="InterPro" id="IPR001969">
    <property type="entry name" value="Aspartic_peptidase_AS"/>
</dbReference>
<dbReference type="Proteomes" id="UP000000267">
    <property type="component" value="Unassembled WGS sequence"/>
</dbReference>
<keyword evidence="28" id="KW-0539">Nucleus</keyword>
<feature type="region of interest" description="Disordered" evidence="36">
    <location>
        <begin position="1211"/>
        <end position="1233"/>
    </location>
</feature>
<dbReference type="SUPFAM" id="SSF56672">
    <property type="entry name" value="DNA/RNA polymerases"/>
    <property type="match status" value="1"/>
</dbReference>
<comment type="subcellular location">
    <subcellularLocation>
        <location evidence="4">Cytoplasm</location>
    </subcellularLocation>
    <subcellularLocation>
        <location evidence="3">Nucleus</location>
    </subcellularLocation>
</comment>
<evidence type="ECO:0000256" key="22">
    <source>
        <dbReference type="ARBA" id="ARBA00022908"/>
    </source>
</evidence>
<dbReference type="InterPro" id="IPR041588">
    <property type="entry name" value="Integrase_H2C2"/>
</dbReference>
<dbReference type="GO" id="GO:0003964">
    <property type="term" value="F:RNA-directed DNA polymerase activity"/>
    <property type="evidence" value="ECO:0007669"/>
    <property type="project" value="UniProtKB-KW"/>
</dbReference>
<evidence type="ECO:0000256" key="10">
    <source>
        <dbReference type="ARBA" id="ARBA00022722"/>
    </source>
</evidence>
<dbReference type="GO" id="GO:0075523">
    <property type="term" value="P:viral translational frameshifting"/>
    <property type="evidence" value="ECO:0007669"/>
    <property type="project" value="UniProtKB-KW"/>
</dbReference>
<keyword evidence="25" id="KW-0917">Virion maturation</keyword>
<dbReference type="Pfam" id="PF24626">
    <property type="entry name" value="SH3_Tf2-1"/>
    <property type="match status" value="1"/>
</dbReference>
<dbReference type="FunFam" id="3.30.70.270:FF:000026">
    <property type="entry name" value="Transposon Ty3-G Gag-Pol polyprotein"/>
    <property type="match status" value="1"/>
</dbReference>
<dbReference type="Gene3D" id="3.30.420.10">
    <property type="entry name" value="Ribonuclease H-like superfamily/Ribonuclease H"/>
    <property type="match status" value="1"/>
</dbReference>
<dbReference type="PROSITE" id="PS50994">
    <property type="entry name" value="INTEGRASE"/>
    <property type="match status" value="1"/>
</dbReference>
<feature type="domain" description="Reverse transcriptase" evidence="37">
    <location>
        <begin position="293"/>
        <end position="470"/>
    </location>
</feature>
<dbReference type="Pfam" id="PF17919">
    <property type="entry name" value="RT_RNaseH_2"/>
    <property type="match status" value="1"/>
</dbReference>
<keyword evidence="9" id="KW-0548">Nucleotidyltransferase</keyword>
<accession>A7TGN7</accession>
<dbReference type="InterPro" id="IPR001584">
    <property type="entry name" value="Integrase_cat-core"/>
</dbReference>
<evidence type="ECO:0000256" key="7">
    <source>
        <dbReference type="ARBA" id="ARBA00022670"/>
    </source>
</evidence>
<dbReference type="Pfam" id="PF17921">
    <property type="entry name" value="Integrase_H2C2"/>
    <property type="match status" value="1"/>
</dbReference>
<dbReference type="GO" id="GO:0004190">
    <property type="term" value="F:aspartic-type endopeptidase activity"/>
    <property type="evidence" value="ECO:0007669"/>
    <property type="project" value="UniProtKB-KW"/>
</dbReference>
<keyword evidence="21" id="KW-0694">RNA-binding</keyword>
<dbReference type="GO" id="GO:0003723">
    <property type="term" value="F:RNA binding"/>
    <property type="evidence" value="ECO:0007669"/>
    <property type="project" value="UniProtKB-KW"/>
</dbReference>
<keyword evidence="20" id="KW-0460">Magnesium</keyword>
<dbReference type="CDD" id="cd09274">
    <property type="entry name" value="RNase_HI_RT_Ty3"/>
    <property type="match status" value="1"/>
</dbReference>
<dbReference type="STRING" id="436907.A7TGN7"/>